<dbReference type="AlphaFoldDB" id="A0A6P1ZL68"/>
<dbReference type="GO" id="GO:0005548">
    <property type="term" value="F:phospholipid transporter activity"/>
    <property type="evidence" value="ECO:0007669"/>
    <property type="project" value="TreeGrafter"/>
</dbReference>
<accession>A0A6P1ZL68</accession>
<dbReference type="GO" id="GO:0043190">
    <property type="term" value="C:ATP-binding cassette (ABC) transporter complex"/>
    <property type="evidence" value="ECO:0007669"/>
    <property type="project" value="InterPro"/>
</dbReference>
<keyword evidence="1" id="KW-0812">Transmembrane</keyword>
<feature type="transmembrane region" description="Helical" evidence="1">
    <location>
        <begin position="153"/>
        <end position="173"/>
    </location>
</feature>
<feature type="transmembrane region" description="Helical" evidence="1">
    <location>
        <begin position="234"/>
        <end position="251"/>
    </location>
</feature>
<dbReference type="Proteomes" id="UP000503251">
    <property type="component" value="Chromosome"/>
</dbReference>
<dbReference type="RefSeq" id="WP_144234185.1">
    <property type="nucleotide sequence ID" value="NZ_CP039543.1"/>
</dbReference>
<dbReference type="Pfam" id="PF02405">
    <property type="entry name" value="MlaE"/>
    <property type="match status" value="1"/>
</dbReference>
<comment type="similarity">
    <text evidence="1">Belongs to the MlaE permease family.</text>
</comment>
<evidence type="ECO:0000313" key="5">
    <source>
        <dbReference type="Proteomes" id="UP000503251"/>
    </source>
</evidence>
<feature type="transmembrane region" description="Helical" evidence="1">
    <location>
        <begin position="44"/>
        <end position="67"/>
    </location>
</feature>
<dbReference type="EMBL" id="CP039543">
    <property type="protein sequence ID" value="QJT10033.1"/>
    <property type="molecule type" value="Genomic_DNA"/>
</dbReference>
<feature type="transmembrane region" description="Helical" evidence="1">
    <location>
        <begin position="194"/>
        <end position="214"/>
    </location>
</feature>
<dbReference type="NCBIfam" id="TIGR00056">
    <property type="entry name" value="MlaE family lipid ABC transporter permease subunit"/>
    <property type="match status" value="1"/>
</dbReference>
<keyword evidence="5" id="KW-1185">Reference proteome</keyword>
<dbReference type="Proteomes" id="UP000434052">
    <property type="component" value="Unassembled WGS sequence"/>
</dbReference>
<evidence type="ECO:0000313" key="4">
    <source>
        <dbReference type="Proteomes" id="UP000434052"/>
    </source>
</evidence>
<dbReference type="PANTHER" id="PTHR30188">
    <property type="entry name" value="ABC TRANSPORTER PERMEASE PROTEIN-RELATED"/>
    <property type="match status" value="1"/>
</dbReference>
<reference evidence="3 4" key="1">
    <citation type="submission" date="2018-06" db="EMBL/GenBank/DDBJ databases">
        <title>Complete genome of Desulfovibrio marinus P48SEP.</title>
        <authorList>
            <person name="Crispim J.S."/>
            <person name="Vidigal P.M.P."/>
            <person name="Silva L.C.F."/>
            <person name="Araujo L.C."/>
            <person name="Laguardia C.N."/>
            <person name="Dias R.S."/>
            <person name="Sousa M.P."/>
            <person name="Paula S.O."/>
            <person name="Silva C."/>
        </authorList>
    </citation>
    <scope>NUCLEOTIDE SEQUENCE [LARGE SCALE GENOMIC DNA]</scope>
    <source>
        <strain evidence="3 4">P48SEP</strain>
    </source>
</reference>
<evidence type="ECO:0000256" key="1">
    <source>
        <dbReference type="RuleBase" id="RU362044"/>
    </source>
</evidence>
<evidence type="ECO:0000313" key="2">
    <source>
        <dbReference type="EMBL" id="QJT10033.1"/>
    </source>
</evidence>
<dbReference type="InterPro" id="IPR003453">
    <property type="entry name" value="ABC_MlaE_roteobac"/>
</dbReference>
<proteinExistence type="inferred from homology"/>
<gene>
    <name evidence="3" type="ORF">DQK91_04105</name>
    <name evidence="2" type="ORF">E8L03_14335</name>
</gene>
<keyword evidence="1" id="KW-1133">Transmembrane helix</keyword>
<feature type="transmembrane region" description="Helical" evidence="1">
    <location>
        <begin position="79"/>
        <end position="103"/>
    </location>
</feature>
<dbReference type="EMBL" id="QMIF01000002">
    <property type="protein sequence ID" value="TVM35849.1"/>
    <property type="molecule type" value="Genomic_DNA"/>
</dbReference>
<feature type="transmembrane region" description="Helical" evidence="1">
    <location>
        <begin position="124"/>
        <end position="147"/>
    </location>
</feature>
<dbReference type="InterPro" id="IPR030802">
    <property type="entry name" value="Permease_MalE"/>
</dbReference>
<protein>
    <submittedName>
        <fullName evidence="3">ABC transporter permease</fullName>
    </submittedName>
</protein>
<sequence length="252" mass="27570">MTRIREELHTLSWLINCLLKSTPRLLTQKKRFYLWQVWRNMAQVGAGSIAIVTIIAFCVGVILALHAANQLERFGATSYVANLVGVIIISELGPLLTAVVITGRSGAAFTAEIATMQISEEIDALNVIGIDPVLFLVVPKLLAMIIMLPVLTVWADFVGINSGMLYSGTFLSISYKTYFAQTASFLRFSDLTAGLVKSLGFGLAITIICCWQGFLAKEGAADVGRRTTKSVVQSIFIIILLDLYFTTLSYAF</sequence>
<organism evidence="3 4">
    <name type="scientific">Oceanidesulfovibrio marinus</name>
    <dbReference type="NCBI Taxonomy" id="370038"/>
    <lineage>
        <taxon>Bacteria</taxon>
        <taxon>Pseudomonadati</taxon>
        <taxon>Thermodesulfobacteriota</taxon>
        <taxon>Desulfovibrionia</taxon>
        <taxon>Desulfovibrionales</taxon>
        <taxon>Desulfovibrionaceae</taxon>
        <taxon>Oceanidesulfovibrio</taxon>
    </lineage>
</organism>
<keyword evidence="1" id="KW-0472">Membrane</keyword>
<dbReference type="OrthoDB" id="9805022at2"/>
<dbReference type="PANTHER" id="PTHR30188:SF3">
    <property type="entry name" value="ABC TRANSPORTER PERMEASE"/>
    <property type="match status" value="1"/>
</dbReference>
<name>A0A6P1ZL68_9BACT</name>
<reference evidence="2 5" key="2">
    <citation type="submission" date="2019-04" db="EMBL/GenBank/DDBJ databases">
        <title>Isolation and culture of sulfate reducing bacteria from the cold seep of the South China Sea.</title>
        <authorList>
            <person name="Sun C."/>
            <person name="Liu R."/>
        </authorList>
    </citation>
    <scope>NUCLEOTIDE SEQUENCE [LARGE SCALE GENOMIC DNA]</scope>
    <source>
        <strain evidence="2 5">CS1</strain>
    </source>
</reference>
<evidence type="ECO:0000313" key="3">
    <source>
        <dbReference type="EMBL" id="TVM35849.1"/>
    </source>
</evidence>